<keyword evidence="1" id="KW-0663">Pyridoxal phosphate</keyword>
<dbReference type="Pfam" id="PF01168">
    <property type="entry name" value="Ala_racemase_N"/>
    <property type="match status" value="1"/>
</dbReference>
<evidence type="ECO:0000313" key="3">
    <source>
        <dbReference type="EMBL" id="CAB4857270.1"/>
    </source>
</evidence>
<dbReference type="CDD" id="cd00635">
    <property type="entry name" value="PLPDE_III_YBL036c_like"/>
    <property type="match status" value="1"/>
</dbReference>
<evidence type="ECO:0000259" key="2">
    <source>
        <dbReference type="Pfam" id="PF01168"/>
    </source>
</evidence>
<dbReference type="SUPFAM" id="SSF51419">
    <property type="entry name" value="PLP-binding barrel"/>
    <property type="match status" value="1"/>
</dbReference>
<sequence length="244" mass="26305">MDKPLTGDQAQTHRREQIRQGMHEIQQRIDAACALVGRDSSEVTTIVVTKTYPASDVSLLHELGVRDVGENRDQEASTKQAGLTDLTLTWHCIGQVQTNKAKSIAAWADVVHSVDRPDLVKAFSRAASMRQAWLNHSQKLKVLIQVSLDADPDRGGCRRDQVLGLADAIAATQTLDLKGVMAVAPLGMDPKRAFADLQQISFDLAGQYPNAAWISAGMTGDFEAAITAGATHVRIGSAILGNRA</sequence>
<organism evidence="3">
    <name type="scientific">freshwater metagenome</name>
    <dbReference type="NCBI Taxonomy" id="449393"/>
    <lineage>
        <taxon>unclassified sequences</taxon>
        <taxon>metagenomes</taxon>
        <taxon>ecological metagenomes</taxon>
    </lineage>
</organism>
<evidence type="ECO:0000256" key="1">
    <source>
        <dbReference type="ARBA" id="ARBA00022898"/>
    </source>
</evidence>
<feature type="domain" description="Alanine racemase N-terminal" evidence="2">
    <location>
        <begin position="42"/>
        <end position="242"/>
    </location>
</feature>
<dbReference type="GO" id="GO:0030170">
    <property type="term" value="F:pyridoxal phosphate binding"/>
    <property type="evidence" value="ECO:0007669"/>
    <property type="project" value="InterPro"/>
</dbReference>
<proteinExistence type="inferred from homology"/>
<reference evidence="3" key="1">
    <citation type="submission" date="2020-05" db="EMBL/GenBank/DDBJ databases">
        <authorList>
            <person name="Chiriac C."/>
            <person name="Salcher M."/>
            <person name="Ghai R."/>
            <person name="Kavagutti S V."/>
        </authorList>
    </citation>
    <scope>NUCLEOTIDE SEQUENCE</scope>
</reference>
<dbReference type="AlphaFoldDB" id="A0A6J7CHG3"/>
<protein>
    <submittedName>
        <fullName evidence="3">Unannotated protein</fullName>
    </submittedName>
</protein>
<dbReference type="Gene3D" id="3.20.20.10">
    <property type="entry name" value="Alanine racemase"/>
    <property type="match status" value="1"/>
</dbReference>
<dbReference type="PIRSF" id="PIRSF004848">
    <property type="entry name" value="YBL036c_PLPDEIII"/>
    <property type="match status" value="1"/>
</dbReference>
<gene>
    <name evidence="3" type="ORF">UFOPK3401_00048</name>
</gene>
<dbReference type="PANTHER" id="PTHR10146:SF14">
    <property type="entry name" value="PYRIDOXAL PHOSPHATE HOMEOSTASIS PROTEIN"/>
    <property type="match status" value="1"/>
</dbReference>
<name>A0A6J7CHG3_9ZZZZ</name>
<dbReference type="InterPro" id="IPR011078">
    <property type="entry name" value="PyrdxlP_homeostasis"/>
</dbReference>
<accession>A0A6J7CHG3</accession>
<dbReference type="EMBL" id="CAFBLM010000001">
    <property type="protein sequence ID" value="CAB4857270.1"/>
    <property type="molecule type" value="Genomic_DNA"/>
</dbReference>
<dbReference type="InterPro" id="IPR001608">
    <property type="entry name" value="Ala_racemase_N"/>
</dbReference>
<dbReference type="NCBIfam" id="TIGR00044">
    <property type="entry name" value="YggS family pyridoxal phosphate-dependent enzyme"/>
    <property type="match status" value="1"/>
</dbReference>
<dbReference type="InterPro" id="IPR029066">
    <property type="entry name" value="PLP-binding_barrel"/>
</dbReference>
<dbReference type="HAMAP" id="MF_02087">
    <property type="entry name" value="PLP_homeostasis"/>
    <property type="match status" value="1"/>
</dbReference>
<dbReference type="PANTHER" id="PTHR10146">
    <property type="entry name" value="PROLINE SYNTHETASE CO-TRANSCRIBED BACTERIAL HOMOLOG PROTEIN"/>
    <property type="match status" value="1"/>
</dbReference>